<feature type="compositionally biased region" description="Polar residues" evidence="1">
    <location>
        <begin position="212"/>
        <end position="228"/>
    </location>
</feature>
<keyword evidence="4" id="KW-1185">Reference proteome</keyword>
<feature type="region of interest" description="Disordered" evidence="1">
    <location>
        <begin position="245"/>
        <end position="292"/>
    </location>
</feature>
<sequence length="381" mass="43086">MTKTIASSSIKFLAALFAVSSDTFQRSNAFQQTVSPPWSILGESRATAPSASVSRYNKLFSYLDSLSSNDAAGDKEKEEATIEYFAEDSSSYLASWAGNTGGQEYQDQYGRTIKPSHHTESPPPSHSLLTSQDPVEEQQAECAQQKNFSLQYDPMAAVTRHEVLEDHPFSQIQQTEKSSSPRRKSSIQSLQDVTVTNNPYYTVGKDELQQGRQRLQNENNNRVTQYKRSPNFDFAKESDKYLKFSSQRIGHDRLEPVDRSKSPSQNSSSRQERPSESVLRETRPNTMFQSNNQATVLNARALAENPNIDMDHLNDVISSPSPFRFLGQPNPNFELQSRPLPRRPYADGGVTSTNSQTEEDRLFFGTRKSYQEEVRPDEKLR</sequence>
<feature type="region of interest" description="Disordered" evidence="1">
    <location>
        <begin position="325"/>
        <end position="381"/>
    </location>
</feature>
<reference evidence="3" key="1">
    <citation type="journal article" date="2021" name="Sci. Rep.">
        <title>Diploid genomic architecture of Nitzschia inconspicua, an elite biomass production diatom.</title>
        <authorList>
            <person name="Oliver A."/>
            <person name="Podell S."/>
            <person name="Pinowska A."/>
            <person name="Traller J.C."/>
            <person name="Smith S.R."/>
            <person name="McClure R."/>
            <person name="Beliaev A."/>
            <person name="Bohutskyi P."/>
            <person name="Hill E.A."/>
            <person name="Rabines A."/>
            <person name="Zheng H."/>
            <person name="Allen L.Z."/>
            <person name="Kuo A."/>
            <person name="Grigoriev I.V."/>
            <person name="Allen A.E."/>
            <person name="Hazlebeck D."/>
            <person name="Allen E.E."/>
        </authorList>
    </citation>
    <scope>NUCLEOTIDE SEQUENCE</scope>
    <source>
        <strain evidence="3">Hildebrandi</strain>
    </source>
</reference>
<feature type="chain" id="PRO_5039931595" evidence="2">
    <location>
        <begin position="30"/>
        <end position="381"/>
    </location>
</feature>
<feature type="compositionally biased region" description="Basic and acidic residues" evidence="1">
    <location>
        <begin position="369"/>
        <end position="381"/>
    </location>
</feature>
<evidence type="ECO:0000313" key="4">
    <source>
        <dbReference type="Proteomes" id="UP000693970"/>
    </source>
</evidence>
<feature type="region of interest" description="Disordered" evidence="1">
    <location>
        <begin position="212"/>
        <end position="232"/>
    </location>
</feature>
<gene>
    <name evidence="3" type="ORF">IV203_001713</name>
</gene>
<reference evidence="3" key="2">
    <citation type="submission" date="2021-04" db="EMBL/GenBank/DDBJ databases">
        <authorList>
            <person name="Podell S."/>
        </authorList>
    </citation>
    <scope>NUCLEOTIDE SEQUENCE</scope>
    <source>
        <strain evidence="3">Hildebrandi</strain>
    </source>
</reference>
<feature type="compositionally biased region" description="Basic and acidic residues" evidence="1">
    <location>
        <begin position="249"/>
        <end position="261"/>
    </location>
</feature>
<dbReference type="EMBL" id="JAGRRH010000015">
    <property type="protein sequence ID" value="KAG7357025.1"/>
    <property type="molecule type" value="Genomic_DNA"/>
</dbReference>
<dbReference type="Proteomes" id="UP000693970">
    <property type="component" value="Unassembled WGS sequence"/>
</dbReference>
<evidence type="ECO:0000256" key="2">
    <source>
        <dbReference type="SAM" id="SignalP"/>
    </source>
</evidence>
<dbReference type="AlphaFoldDB" id="A0A9K3PRA7"/>
<evidence type="ECO:0000313" key="3">
    <source>
        <dbReference type="EMBL" id="KAG7357025.1"/>
    </source>
</evidence>
<comment type="caution">
    <text evidence="3">The sequence shown here is derived from an EMBL/GenBank/DDBJ whole genome shotgun (WGS) entry which is preliminary data.</text>
</comment>
<feature type="compositionally biased region" description="Basic and acidic residues" evidence="1">
    <location>
        <begin position="270"/>
        <end position="283"/>
    </location>
</feature>
<keyword evidence="2" id="KW-0732">Signal</keyword>
<feature type="signal peptide" evidence="2">
    <location>
        <begin position="1"/>
        <end position="29"/>
    </location>
</feature>
<proteinExistence type="predicted"/>
<feature type="region of interest" description="Disordered" evidence="1">
    <location>
        <begin position="113"/>
        <end position="138"/>
    </location>
</feature>
<name>A0A9K3PRA7_9STRA</name>
<organism evidence="3 4">
    <name type="scientific">Nitzschia inconspicua</name>
    <dbReference type="NCBI Taxonomy" id="303405"/>
    <lineage>
        <taxon>Eukaryota</taxon>
        <taxon>Sar</taxon>
        <taxon>Stramenopiles</taxon>
        <taxon>Ochrophyta</taxon>
        <taxon>Bacillariophyta</taxon>
        <taxon>Bacillariophyceae</taxon>
        <taxon>Bacillariophycidae</taxon>
        <taxon>Bacillariales</taxon>
        <taxon>Bacillariaceae</taxon>
        <taxon>Nitzschia</taxon>
    </lineage>
</organism>
<feature type="region of interest" description="Disordered" evidence="1">
    <location>
        <begin position="170"/>
        <end position="193"/>
    </location>
</feature>
<accession>A0A9K3PRA7</accession>
<evidence type="ECO:0000256" key="1">
    <source>
        <dbReference type="SAM" id="MobiDB-lite"/>
    </source>
</evidence>
<protein>
    <submittedName>
        <fullName evidence="3">Uncharacterized protein</fullName>
    </submittedName>
</protein>